<name>A0A9E7FI39_9LILI</name>
<dbReference type="InterPro" id="IPR036163">
    <property type="entry name" value="HMA_dom_sf"/>
</dbReference>
<evidence type="ECO:0000256" key="2">
    <source>
        <dbReference type="SAM" id="MobiDB-lite"/>
    </source>
</evidence>
<dbReference type="Gene3D" id="3.30.70.100">
    <property type="match status" value="1"/>
</dbReference>
<keyword evidence="1" id="KW-0479">Metal-binding</keyword>
<dbReference type="EMBL" id="CP097506">
    <property type="protein sequence ID" value="URD96023.1"/>
    <property type="molecule type" value="Genomic_DNA"/>
</dbReference>
<feature type="region of interest" description="Disordered" evidence="2">
    <location>
        <begin position="41"/>
        <end position="64"/>
    </location>
</feature>
<sequence>MIAHRRSLRIKKSLQPLKRTQTTGIWLTITSKPPQLNLHLRQWSSKSESQEQSRGRKRRMEPHTSHASLRTLVFFLCRIVPAGKNVEAQYVEMKVPLYSYGCEKKVKKALSHLRGIHSVHVDYKLQKVTVWGICNKDAVLATIRKKRREARFWEQAEPEAAEGKVEDEMAVAKASRLAAAKGHRLRLSWKKLFPL</sequence>
<dbReference type="Pfam" id="PF00403">
    <property type="entry name" value="HMA"/>
    <property type="match status" value="1"/>
</dbReference>
<dbReference type="InterPro" id="IPR006121">
    <property type="entry name" value="HMA_dom"/>
</dbReference>
<feature type="domain" description="HMA" evidence="3">
    <location>
        <begin position="88"/>
        <end position="151"/>
    </location>
</feature>
<reference evidence="4" key="1">
    <citation type="submission" date="2022-05" db="EMBL/GenBank/DDBJ databases">
        <title>The Musa troglodytarum L. genome provides insights into the mechanism of non-climacteric behaviour and enrichment of carotenoids.</title>
        <authorList>
            <person name="Wang J."/>
        </authorList>
    </citation>
    <scope>NUCLEOTIDE SEQUENCE</scope>
    <source>
        <tissue evidence="4">Leaf</tissue>
    </source>
</reference>
<dbReference type="PANTHER" id="PTHR22814:SF305">
    <property type="entry name" value="HEAVY METAL TRANSPORT_DETOXIFICATION SUPERFAMILY PROTEIN"/>
    <property type="match status" value="1"/>
</dbReference>
<protein>
    <submittedName>
        <fullName evidence="4">Heavy-metal-associated domain</fullName>
    </submittedName>
</protein>
<dbReference type="PROSITE" id="PS50846">
    <property type="entry name" value="HMA_2"/>
    <property type="match status" value="1"/>
</dbReference>
<evidence type="ECO:0000256" key="1">
    <source>
        <dbReference type="ARBA" id="ARBA00022723"/>
    </source>
</evidence>
<dbReference type="GO" id="GO:0046872">
    <property type="term" value="F:metal ion binding"/>
    <property type="evidence" value="ECO:0007669"/>
    <property type="project" value="UniProtKB-KW"/>
</dbReference>
<dbReference type="SUPFAM" id="SSF55008">
    <property type="entry name" value="HMA, heavy metal-associated domain"/>
    <property type="match status" value="1"/>
</dbReference>
<keyword evidence="5" id="KW-1185">Reference proteome</keyword>
<evidence type="ECO:0000313" key="4">
    <source>
        <dbReference type="EMBL" id="URD96023.1"/>
    </source>
</evidence>
<dbReference type="PANTHER" id="PTHR22814">
    <property type="entry name" value="COPPER TRANSPORT PROTEIN ATOX1-RELATED"/>
    <property type="match status" value="1"/>
</dbReference>
<proteinExistence type="predicted"/>
<evidence type="ECO:0000313" key="5">
    <source>
        <dbReference type="Proteomes" id="UP001055439"/>
    </source>
</evidence>
<dbReference type="CDD" id="cd00371">
    <property type="entry name" value="HMA"/>
    <property type="match status" value="1"/>
</dbReference>
<accession>A0A9E7FI39</accession>
<organism evidence="4 5">
    <name type="scientific">Musa troglodytarum</name>
    <name type="common">fe'i banana</name>
    <dbReference type="NCBI Taxonomy" id="320322"/>
    <lineage>
        <taxon>Eukaryota</taxon>
        <taxon>Viridiplantae</taxon>
        <taxon>Streptophyta</taxon>
        <taxon>Embryophyta</taxon>
        <taxon>Tracheophyta</taxon>
        <taxon>Spermatophyta</taxon>
        <taxon>Magnoliopsida</taxon>
        <taxon>Liliopsida</taxon>
        <taxon>Zingiberales</taxon>
        <taxon>Musaceae</taxon>
        <taxon>Musa</taxon>
    </lineage>
</organism>
<gene>
    <name evidence="4" type="ORF">MUK42_29805</name>
</gene>
<evidence type="ECO:0000259" key="3">
    <source>
        <dbReference type="PROSITE" id="PS50846"/>
    </source>
</evidence>
<dbReference type="OrthoDB" id="603535at2759"/>
<dbReference type="AlphaFoldDB" id="A0A9E7FI39"/>
<dbReference type="Proteomes" id="UP001055439">
    <property type="component" value="Chromosome 4"/>
</dbReference>